<dbReference type="Proteomes" id="UP000075635">
    <property type="component" value="Unassembled WGS sequence"/>
</dbReference>
<reference evidence="1 2" key="1">
    <citation type="submission" date="2014-02" db="EMBL/GenBank/DDBJ databases">
        <title>The small core and large imbalanced accessory genome model reveals a collaborative survival strategy of Sorangium cellulosum strains in nature.</title>
        <authorList>
            <person name="Han K."/>
            <person name="Peng R."/>
            <person name="Blom J."/>
            <person name="Li Y.-Z."/>
        </authorList>
    </citation>
    <scope>NUCLEOTIDE SEQUENCE [LARGE SCALE GENOMIC DNA]</scope>
    <source>
        <strain evidence="1 2">So0011-07</strain>
    </source>
</reference>
<evidence type="ECO:0000313" key="1">
    <source>
        <dbReference type="EMBL" id="KYF99155.1"/>
    </source>
</evidence>
<name>A0A150T358_SORCE</name>
<sequence>MYVTAANLGNTFQADLTYTEGTCTAKYRVVGLWPQVGCEKLVEQPMVDPETEEPVVDEEGNVVTEIVPTGEPEDKLCDNTPDPESPYFIPVASGISEDLKVKCDPKMLVCVLDSQTVPALK</sequence>
<dbReference type="AlphaFoldDB" id="A0A150T358"/>
<organism evidence="1 2">
    <name type="scientific">Sorangium cellulosum</name>
    <name type="common">Polyangium cellulosum</name>
    <dbReference type="NCBI Taxonomy" id="56"/>
    <lineage>
        <taxon>Bacteria</taxon>
        <taxon>Pseudomonadati</taxon>
        <taxon>Myxococcota</taxon>
        <taxon>Polyangia</taxon>
        <taxon>Polyangiales</taxon>
        <taxon>Polyangiaceae</taxon>
        <taxon>Sorangium</taxon>
    </lineage>
</organism>
<protein>
    <submittedName>
        <fullName evidence="1">Uncharacterized protein</fullName>
    </submittedName>
</protein>
<evidence type="ECO:0000313" key="2">
    <source>
        <dbReference type="Proteomes" id="UP000075635"/>
    </source>
</evidence>
<proteinExistence type="predicted"/>
<gene>
    <name evidence="1" type="ORF">BE17_42625</name>
</gene>
<dbReference type="EMBL" id="JEMB01000154">
    <property type="protein sequence ID" value="KYF99155.1"/>
    <property type="molecule type" value="Genomic_DNA"/>
</dbReference>
<comment type="caution">
    <text evidence="1">The sequence shown here is derived from an EMBL/GenBank/DDBJ whole genome shotgun (WGS) entry which is preliminary data.</text>
</comment>
<accession>A0A150T358</accession>